<name>C9LGW2_9BACT</name>
<proteinExistence type="predicted"/>
<dbReference type="Proteomes" id="UP000003460">
    <property type="component" value="Unassembled WGS sequence"/>
</dbReference>
<accession>C9LGW2</accession>
<evidence type="ECO:0000313" key="1">
    <source>
        <dbReference type="EMBL" id="EEX71920.1"/>
    </source>
</evidence>
<evidence type="ECO:0000313" key="2">
    <source>
        <dbReference type="Proteomes" id="UP000003460"/>
    </source>
</evidence>
<dbReference type="EMBL" id="ACIJ02000018">
    <property type="protein sequence ID" value="EEX71920.1"/>
    <property type="molecule type" value="Genomic_DNA"/>
</dbReference>
<dbReference type="HOGENOM" id="CLU_3294566_0_0_10"/>
<dbReference type="AlphaFoldDB" id="C9LGW2"/>
<comment type="caution">
    <text evidence="1">The sequence shown here is derived from an EMBL/GenBank/DDBJ whole genome shotgun (WGS) entry which is preliminary data.</text>
</comment>
<dbReference type="STRING" id="626522.GCWU000325_01463"/>
<organism evidence="1 2">
    <name type="scientific">Alloprevotella tannerae ATCC 51259</name>
    <dbReference type="NCBI Taxonomy" id="626522"/>
    <lineage>
        <taxon>Bacteria</taxon>
        <taxon>Pseudomonadati</taxon>
        <taxon>Bacteroidota</taxon>
        <taxon>Bacteroidia</taxon>
        <taxon>Bacteroidales</taxon>
        <taxon>Prevotellaceae</taxon>
        <taxon>Alloprevotella</taxon>
    </lineage>
</organism>
<sequence>MLRRFTDCYSVSSMFSCKREVQESSNSFFTFNSLNQKKKK</sequence>
<reference evidence="1" key="1">
    <citation type="submission" date="2009-09" db="EMBL/GenBank/DDBJ databases">
        <authorList>
            <person name="Weinstock G."/>
            <person name="Sodergren E."/>
            <person name="Clifton S."/>
            <person name="Fulton L."/>
            <person name="Fulton B."/>
            <person name="Courtney L."/>
            <person name="Fronick C."/>
            <person name="Harrison M."/>
            <person name="Strong C."/>
            <person name="Farmer C."/>
            <person name="Delahaunty K."/>
            <person name="Markovic C."/>
            <person name="Hall O."/>
            <person name="Minx P."/>
            <person name="Tomlinson C."/>
            <person name="Mitreva M."/>
            <person name="Nelson J."/>
            <person name="Hou S."/>
            <person name="Wollam A."/>
            <person name="Pepin K.H."/>
            <person name="Johnson M."/>
            <person name="Bhonagiri V."/>
            <person name="Nash W.E."/>
            <person name="Warren W."/>
            <person name="Chinwalla A."/>
            <person name="Mardis E.R."/>
            <person name="Wilson R.K."/>
        </authorList>
    </citation>
    <scope>NUCLEOTIDE SEQUENCE [LARGE SCALE GENOMIC DNA]</scope>
    <source>
        <strain evidence="1">ATCC 51259</strain>
    </source>
</reference>
<keyword evidence="2" id="KW-1185">Reference proteome</keyword>
<gene>
    <name evidence="1" type="ORF">GCWU000325_01463</name>
</gene>
<protein>
    <submittedName>
        <fullName evidence="1">Uncharacterized protein</fullName>
    </submittedName>
</protein>